<keyword evidence="6" id="KW-1133">Transmembrane helix</keyword>
<evidence type="ECO:0000313" key="10">
    <source>
        <dbReference type="EMBL" id="CUV10277.1"/>
    </source>
</evidence>
<evidence type="ECO:0000256" key="1">
    <source>
        <dbReference type="ARBA" id="ARBA00004370"/>
    </source>
</evidence>
<evidence type="ECO:0000259" key="9">
    <source>
        <dbReference type="PROSITE" id="PS51779"/>
    </source>
</evidence>
<dbReference type="EMBL" id="FAXC01000389">
    <property type="protein sequence ID" value="CUV10277.1"/>
    <property type="molecule type" value="Genomic_DNA"/>
</dbReference>
<dbReference type="GO" id="GO:0016020">
    <property type="term" value="C:membrane"/>
    <property type="evidence" value="ECO:0007669"/>
    <property type="project" value="UniProtKB-SubCell"/>
</dbReference>
<dbReference type="InterPro" id="IPR026579">
    <property type="entry name" value="FtsQ"/>
</dbReference>
<evidence type="ECO:0000256" key="2">
    <source>
        <dbReference type="ARBA" id="ARBA00022475"/>
    </source>
</evidence>
<comment type="subcellular location">
    <subcellularLocation>
        <location evidence="1">Membrane</location>
    </subcellularLocation>
</comment>
<keyword evidence="2" id="KW-1003">Cell membrane</keyword>
<keyword evidence="3" id="KW-0997">Cell inner membrane</keyword>
<dbReference type="PANTHER" id="PTHR35851:SF1">
    <property type="entry name" value="CELL DIVISION PROTEIN FTSQ"/>
    <property type="match status" value="1"/>
</dbReference>
<evidence type="ECO:0000256" key="7">
    <source>
        <dbReference type="ARBA" id="ARBA00023136"/>
    </source>
</evidence>
<reference evidence="10" key="1">
    <citation type="submission" date="2015-10" db="EMBL/GenBank/DDBJ databases">
        <authorList>
            <person name="Gilbert D.G."/>
        </authorList>
    </citation>
    <scope>NUCLEOTIDE SEQUENCE</scope>
</reference>
<dbReference type="GO" id="GO:0090529">
    <property type="term" value="P:cell septum assembly"/>
    <property type="evidence" value="ECO:0007669"/>
    <property type="project" value="InterPro"/>
</dbReference>
<name>A0A170QDE8_9ZZZZ</name>
<dbReference type="InterPro" id="IPR005548">
    <property type="entry name" value="Cell_div_FtsQ/DivIB_C"/>
</dbReference>
<dbReference type="InterPro" id="IPR013685">
    <property type="entry name" value="POTRA_FtsQ_type"/>
</dbReference>
<proteinExistence type="predicted"/>
<dbReference type="PANTHER" id="PTHR35851">
    <property type="entry name" value="CELL DIVISION PROTEIN FTSQ"/>
    <property type="match status" value="1"/>
</dbReference>
<dbReference type="AlphaFoldDB" id="A0A170QDE8"/>
<accession>A0A170QDE8</accession>
<dbReference type="Gene3D" id="3.10.20.310">
    <property type="entry name" value="membrane protein fhac"/>
    <property type="match status" value="1"/>
</dbReference>
<dbReference type="Pfam" id="PF03799">
    <property type="entry name" value="FtsQ_DivIB_C"/>
    <property type="match status" value="1"/>
</dbReference>
<gene>
    <name evidence="10" type="ORF">MGWOODY_Mmi1718</name>
</gene>
<dbReference type="Pfam" id="PF08478">
    <property type="entry name" value="POTRA_1"/>
    <property type="match status" value="1"/>
</dbReference>
<evidence type="ECO:0000256" key="3">
    <source>
        <dbReference type="ARBA" id="ARBA00022519"/>
    </source>
</evidence>
<feature type="domain" description="POTRA" evidence="9">
    <location>
        <begin position="40"/>
        <end position="108"/>
    </location>
</feature>
<dbReference type="PROSITE" id="PS51779">
    <property type="entry name" value="POTRA"/>
    <property type="match status" value="1"/>
</dbReference>
<sequence length="253" mass="29226">MIKINKPKLPLRQVIGIGLSLFFLITLWGANRWANYRQIFEVQEIAISGYEILDKENYQDIVDQFDIRSIHDVKMQKIAETIEANPFVKAARVSRRFPNQITINIVERKPLAILNMDSFFMLDGEAVVLPDHPYSQSAMVPILSGFNTALDLYPEGEQTYSIKVKEAVAILNKLSKGYPALYENISELTLNSHDEYVIILTDRPTRVILGKNDIFSKLNILKNFEEALGQRQLTDYRLLDMRYKKQLVAREWS</sequence>
<evidence type="ECO:0000256" key="8">
    <source>
        <dbReference type="ARBA" id="ARBA00023306"/>
    </source>
</evidence>
<keyword evidence="4 10" id="KW-0132">Cell division</keyword>
<evidence type="ECO:0000256" key="4">
    <source>
        <dbReference type="ARBA" id="ARBA00022618"/>
    </source>
</evidence>
<evidence type="ECO:0000256" key="5">
    <source>
        <dbReference type="ARBA" id="ARBA00022692"/>
    </source>
</evidence>
<protein>
    <submittedName>
        <fullName evidence="10">Cell division protein FtsQ</fullName>
    </submittedName>
</protein>
<keyword evidence="7" id="KW-0472">Membrane</keyword>
<evidence type="ECO:0000256" key="6">
    <source>
        <dbReference type="ARBA" id="ARBA00022989"/>
    </source>
</evidence>
<organism evidence="10">
    <name type="scientific">hydrothermal vent metagenome</name>
    <dbReference type="NCBI Taxonomy" id="652676"/>
    <lineage>
        <taxon>unclassified sequences</taxon>
        <taxon>metagenomes</taxon>
        <taxon>ecological metagenomes</taxon>
    </lineage>
</organism>
<keyword evidence="8" id="KW-0131">Cell cycle</keyword>
<keyword evidence="5" id="KW-0812">Transmembrane</keyword>
<dbReference type="InterPro" id="IPR034746">
    <property type="entry name" value="POTRA"/>
</dbReference>